<evidence type="ECO:0000256" key="1">
    <source>
        <dbReference type="ARBA" id="ARBA00004496"/>
    </source>
</evidence>
<dbReference type="InterPro" id="IPR015273">
    <property type="entry name" value="Cys-tRNA-synt_Ia_DALR"/>
</dbReference>
<comment type="subcellular location">
    <subcellularLocation>
        <location evidence="1 12">Cytoplasm</location>
    </subcellularLocation>
</comment>
<comment type="catalytic activity">
    <reaction evidence="12">
        <text>tRNA(Cys) + L-cysteine + ATP = L-cysteinyl-tRNA(Cys) + AMP + diphosphate</text>
        <dbReference type="Rhea" id="RHEA:17773"/>
        <dbReference type="Rhea" id="RHEA-COMP:9661"/>
        <dbReference type="Rhea" id="RHEA-COMP:9679"/>
        <dbReference type="ChEBI" id="CHEBI:30616"/>
        <dbReference type="ChEBI" id="CHEBI:33019"/>
        <dbReference type="ChEBI" id="CHEBI:35235"/>
        <dbReference type="ChEBI" id="CHEBI:78442"/>
        <dbReference type="ChEBI" id="CHEBI:78517"/>
        <dbReference type="ChEBI" id="CHEBI:456215"/>
        <dbReference type="EC" id="6.1.1.16"/>
    </reaction>
</comment>
<evidence type="ECO:0000256" key="12">
    <source>
        <dbReference type="HAMAP-Rule" id="MF_00041"/>
    </source>
</evidence>
<evidence type="ECO:0000256" key="8">
    <source>
        <dbReference type="ARBA" id="ARBA00022833"/>
    </source>
</evidence>
<evidence type="ECO:0000259" key="13">
    <source>
        <dbReference type="SMART" id="SM00840"/>
    </source>
</evidence>
<dbReference type="InterPro" id="IPR056411">
    <property type="entry name" value="CysS_C"/>
</dbReference>
<comment type="similarity">
    <text evidence="2 12">Belongs to the class-I aminoacyl-tRNA synthetase family.</text>
</comment>
<evidence type="ECO:0000256" key="4">
    <source>
        <dbReference type="ARBA" id="ARBA00022490"/>
    </source>
</evidence>
<feature type="short sequence motif" description="'KMSKS' region" evidence="12">
    <location>
        <begin position="276"/>
        <end position="280"/>
    </location>
</feature>
<keyword evidence="9 12" id="KW-0067">ATP-binding</keyword>
<feature type="binding site" evidence="12">
    <location>
        <position position="244"/>
    </location>
    <ligand>
        <name>Zn(2+)</name>
        <dbReference type="ChEBI" id="CHEBI:29105"/>
    </ligand>
</feature>
<keyword evidence="8 12" id="KW-0862">Zinc</keyword>
<dbReference type="RefSeq" id="WP_114544232.1">
    <property type="nucleotide sequence ID" value="NZ_QQBG01000010.1"/>
</dbReference>
<name>A0A369KIR9_9BACT</name>
<evidence type="ECO:0000256" key="11">
    <source>
        <dbReference type="ARBA" id="ARBA00023146"/>
    </source>
</evidence>
<feature type="binding site" evidence="12">
    <location>
        <position position="279"/>
    </location>
    <ligand>
        <name>ATP</name>
        <dbReference type="ChEBI" id="CHEBI:30616"/>
    </ligand>
</feature>
<keyword evidence="10 12" id="KW-0648">Protein biosynthesis</keyword>
<dbReference type="SUPFAM" id="SSF47323">
    <property type="entry name" value="Anticodon-binding domain of a subclass of class I aminoacyl-tRNA synthetases"/>
    <property type="match status" value="1"/>
</dbReference>
<dbReference type="PANTHER" id="PTHR10890:SF3">
    <property type="entry name" value="CYSTEINE--TRNA LIGASE, CYTOPLASMIC"/>
    <property type="match status" value="1"/>
</dbReference>
<accession>A0A369KIR9</accession>
<dbReference type="Proteomes" id="UP000253816">
    <property type="component" value="Unassembled WGS sequence"/>
</dbReference>
<dbReference type="CDD" id="cd00672">
    <property type="entry name" value="CysRS_core"/>
    <property type="match status" value="1"/>
</dbReference>
<feature type="binding site" evidence="12">
    <location>
        <position position="248"/>
    </location>
    <ligand>
        <name>Zn(2+)</name>
        <dbReference type="ChEBI" id="CHEBI:29105"/>
    </ligand>
</feature>
<protein>
    <recommendedName>
        <fullName evidence="12">Cysteine--tRNA ligase</fullName>
        <ecNumber evidence="12">6.1.1.16</ecNumber>
    </recommendedName>
    <alternativeName>
        <fullName evidence="12">Cysteinyl-tRNA synthetase</fullName>
        <shortName evidence="12">CysRS</shortName>
    </alternativeName>
</protein>
<evidence type="ECO:0000256" key="6">
    <source>
        <dbReference type="ARBA" id="ARBA00022723"/>
    </source>
</evidence>
<keyword evidence="5 12" id="KW-0436">Ligase</keyword>
<dbReference type="GO" id="GO:0006423">
    <property type="term" value="P:cysteinyl-tRNA aminoacylation"/>
    <property type="evidence" value="ECO:0007669"/>
    <property type="project" value="UniProtKB-UniRule"/>
</dbReference>
<dbReference type="InterPro" id="IPR009080">
    <property type="entry name" value="tRNAsynth_Ia_anticodon-bd"/>
</dbReference>
<evidence type="ECO:0000256" key="9">
    <source>
        <dbReference type="ARBA" id="ARBA00022840"/>
    </source>
</evidence>
<comment type="caution">
    <text evidence="14">The sequence shown here is derived from an EMBL/GenBank/DDBJ whole genome shotgun (WGS) entry which is preliminary data.</text>
</comment>
<feature type="short sequence motif" description="'HIGH' region" evidence="12">
    <location>
        <begin position="34"/>
        <end position="44"/>
    </location>
</feature>
<gene>
    <name evidence="12" type="primary">cysS</name>
    <name evidence="14" type="ORF">HAT2_00275</name>
</gene>
<evidence type="ECO:0000313" key="14">
    <source>
        <dbReference type="EMBL" id="RDB31664.1"/>
    </source>
</evidence>
<keyword evidence="15" id="KW-1185">Reference proteome</keyword>
<dbReference type="Gene3D" id="3.40.50.620">
    <property type="entry name" value="HUPs"/>
    <property type="match status" value="1"/>
</dbReference>
<dbReference type="PANTHER" id="PTHR10890">
    <property type="entry name" value="CYSTEINYL-TRNA SYNTHETASE"/>
    <property type="match status" value="1"/>
</dbReference>
<dbReference type="OrthoDB" id="9815130at2"/>
<dbReference type="NCBIfam" id="TIGR00435">
    <property type="entry name" value="cysS"/>
    <property type="match status" value="1"/>
</dbReference>
<feature type="binding site" evidence="12">
    <location>
        <position position="219"/>
    </location>
    <ligand>
        <name>Zn(2+)</name>
        <dbReference type="ChEBI" id="CHEBI:29105"/>
    </ligand>
</feature>
<dbReference type="GO" id="GO:0008270">
    <property type="term" value="F:zinc ion binding"/>
    <property type="evidence" value="ECO:0007669"/>
    <property type="project" value="UniProtKB-UniRule"/>
</dbReference>
<feature type="binding site" evidence="12">
    <location>
        <position position="32"/>
    </location>
    <ligand>
        <name>Zn(2+)</name>
        <dbReference type="ChEBI" id="CHEBI:29105"/>
    </ligand>
</feature>
<dbReference type="SMART" id="SM00840">
    <property type="entry name" value="DALR_2"/>
    <property type="match status" value="1"/>
</dbReference>
<evidence type="ECO:0000256" key="2">
    <source>
        <dbReference type="ARBA" id="ARBA00005594"/>
    </source>
</evidence>
<dbReference type="Gene3D" id="1.20.120.1910">
    <property type="entry name" value="Cysteine-tRNA ligase, C-terminal anti-codon recognition domain"/>
    <property type="match status" value="1"/>
</dbReference>
<sequence length="472" mass="53938">MLRKTLLLKDTFTKTLRPVSGSEDGVLRVYTCGPTVYDFAHLGNFRTFLVEDVLCRVLTWVGFRVIQVMNFTDIDDKIIKKVSVTGESLGAFTKKFKDAFLEDAALLRIQEAKYYPCATDYIEEMIEMIRCLEERGFAYKSCDGSVYFALDKFPEYGSLCHLHKEGLVPGLSKRVSQDEYDKDAIADFVLWKAFEADRDGSIYWNSPWGKGRPGWHIECSAMAKALLGPTLDLHCGGVDNIFPHHENEIAQSVCCHNAPLAKHWFHVEHLQVEGKKMAKSAGNFYTLRDLLEKGADPSALRYALLQHHYSSPMNFTEASLHAAHQAVERYRLVFSRLEEVQSESSTVSDDLIKLLAGDVDRFWEALLHDLNTPMALGALFDFIREVNRLIDTESLNQVTAGKILKMLVECDVILDLRDQNPIPNAVQQLVEKRKEARERKKWKESDRYRAELEELGFVIEDLPYGSRVRRKV</sequence>
<dbReference type="PRINTS" id="PR00983">
    <property type="entry name" value="TRNASYNTHCYS"/>
</dbReference>
<evidence type="ECO:0000256" key="7">
    <source>
        <dbReference type="ARBA" id="ARBA00022741"/>
    </source>
</evidence>
<evidence type="ECO:0000256" key="5">
    <source>
        <dbReference type="ARBA" id="ARBA00022598"/>
    </source>
</evidence>
<comment type="subunit">
    <text evidence="3 12">Monomer.</text>
</comment>
<dbReference type="InterPro" id="IPR014729">
    <property type="entry name" value="Rossmann-like_a/b/a_fold"/>
</dbReference>
<dbReference type="Pfam" id="PF23493">
    <property type="entry name" value="CysS_C"/>
    <property type="match status" value="1"/>
</dbReference>
<dbReference type="EMBL" id="QQBG01000010">
    <property type="protein sequence ID" value="RDB31664.1"/>
    <property type="molecule type" value="Genomic_DNA"/>
</dbReference>
<comment type="cofactor">
    <cofactor evidence="12">
        <name>Zn(2+)</name>
        <dbReference type="ChEBI" id="CHEBI:29105"/>
    </cofactor>
    <text evidence="12">Binds 1 zinc ion per subunit.</text>
</comment>
<feature type="domain" description="Cysteinyl-tRNA synthetase class Ia DALR" evidence="13">
    <location>
        <begin position="361"/>
        <end position="430"/>
    </location>
</feature>
<evidence type="ECO:0000256" key="3">
    <source>
        <dbReference type="ARBA" id="ARBA00011245"/>
    </source>
</evidence>
<dbReference type="GO" id="GO:0005829">
    <property type="term" value="C:cytosol"/>
    <property type="evidence" value="ECO:0007669"/>
    <property type="project" value="TreeGrafter"/>
</dbReference>
<dbReference type="InterPro" id="IPR015803">
    <property type="entry name" value="Cys-tRNA-ligase"/>
</dbReference>
<evidence type="ECO:0000313" key="15">
    <source>
        <dbReference type="Proteomes" id="UP000253816"/>
    </source>
</evidence>
<evidence type="ECO:0000256" key="10">
    <source>
        <dbReference type="ARBA" id="ARBA00022917"/>
    </source>
</evidence>
<dbReference type="EC" id="6.1.1.16" evidence="12"/>
<keyword evidence="4 12" id="KW-0963">Cytoplasm</keyword>
<proteinExistence type="inferred from homology"/>
<keyword evidence="6 12" id="KW-0479">Metal-binding</keyword>
<keyword evidence="11 12" id="KW-0030">Aminoacyl-tRNA synthetase</keyword>
<keyword evidence="7 12" id="KW-0547">Nucleotide-binding</keyword>
<dbReference type="InterPro" id="IPR032678">
    <property type="entry name" value="tRNA-synt_1_cat_dom"/>
</dbReference>
<dbReference type="GO" id="GO:0004817">
    <property type="term" value="F:cysteine-tRNA ligase activity"/>
    <property type="evidence" value="ECO:0007669"/>
    <property type="project" value="UniProtKB-UniRule"/>
</dbReference>
<dbReference type="Pfam" id="PF09190">
    <property type="entry name" value="DALR_2"/>
    <property type="match status" value="1"/>
</dbReference>
<dbReference type="SUPFAM" id="SSF52374">
    <property type="entry name" value="Nucleotidylyl transferase"/>
    <property type="match status" value="1"/>
</dbReference>
<dbReference type="Pfam" id="PF01406">
    <property type="entry name" value="tRNA-synt_1e"/>
    <property type="match status" value="1"/>
</dbReference>
<dbReference type="InterPro" id="IPR024909">
    <property type="entry name" value="Cys-tRNA/MSH_ligase"/>
</dbReference>
<dbReference type="GO" id="GO:0005524">
    <property type="term" value="F:ATP binding"/>
    <property type="evidence" value="ECO:0007669"/>
    <property type="project" value="UniProtKB-UniRule"/>
</dbReference>
<dbReference type="HAMAP" id="MF_00041">
    <property type="entry name" value="Cys_tRNA_synth"/>
    <property type="match status" value="1"/>
</dbReference>
<dbReference type="AlphaFoldDB" id="A0A369KIR9"/>
<organism evidence="14 15">
    <name type="scientific">Candidatus Similichlamydia laticola</name>
    <dbReference type="NCBI Taxonomy" id="2170265"/>
    <lineage>
        <taxon>Bacteria</taxon>
        <taxon>Pseudomonadati</taxon>
        <taxon>Chlamydiota</taxon>
        <taxon>Chlamydiia</taxon>
        <taxon>Parachlamydiales</taxon>
        <taxon>Candidatus Parilichlamydiaceae</taxon>
        <taxon>Candidatus Similichlamydia</taxon>
    </lineage>
</organism>
<reference evidence="14 15" key="1">
    <citation type="submission" date="2018-07" db="EMBL/GenBank/DDBJ databases">
        <title>Comparative genomics of the Candidatus Parilichlamydiaceae reveals evidence of convergent evolution and genome reduction in the phylum Chlamydiae.</title>
        <authorList>
            <person name="Taylor-Brown A."/>
            <person name="Polkinghorne A."/>
        </authorList>
    </citation>
    <scope>NUCLEOTIDE SEQUENCE [LARGE SCALE GENOMIC DNA]</scope>
    <source>
        <strain evidence="14 15">Hat2</strain>
    </source>
</reference>